<dbReference type="InterPro" id="IPR008173">
    <property type="entry name" value="Adenylyl_cyclase_CyaB"/>
</dbReference>
<protein>
    <recommendedName>
        <fullName evidence="1">CYTH domain-containing protein</fullName>
    </recommendedName>
</protein>
<dbReference type="EMBL" id="MHIF01000011">
    <property type="protein sequence ID" value="OGY48478.1"/>
    <property type="molecule type" value="Genomic_DNA"/>
</dbReference>
<dbReference type="CDD" id="cd07890">
    <property type="entry name" value="CYTH-like_AC_IV-like"/>
    <property type="match status" value="1"/>
</dbReference>
<reference evidence="2 3" key="1">
    <citation type="journal article" date="2016" name="Nat. Commun.">
        <title>Thousands of microbial genomes shed light on interconnected biogeochemical processes in an aquifer system.</title>
        <authorList>
            <person name="Anantharaman K."/>
            <person name="Brown C.T."/>
            <person name="Hug L.A."/>
            <person name="Sharon I."/>
            <person name="Castelle C.J."/>
            <person name="Probst A.J."/>
            <person name="Thomas B.C."/>
            <person name="Singh A."/>
            <person name="Wilkins M.J."/>
            <person name="Karaoz U."/>
            <person name="Brodie E.L."/>
            <person name="Williams K.H."/>
            <person name="Hubbard S.S."/>
            <person name="Banfield J.F."/>
        </authorList>
    </citation>
    <scope>NUCLEOTIDE SEQUENCE [LARGE SCALE GENOMIC DNA]</scope>
</reference>
<gene>
    <name evidence="2" type="ORF">A2663_03050</name>
</gene>
<organism evidence="2 3">
    <name type="scientific">Candidatus Buchananbacteria bacterium RIFCSPHIGHO2_01_FULL_46_12</name>
    <dbReference type="NCBI Taxonomy" id="1797536"/>
    <lineage>
        <taxon>Bacteria</taxon>
        <taxon>Candidatus Buchananiibacteriota</taxon>
    </lineage>
</organism>
<dbReference type="PANTHER" id="PTHR21028">
    <property type="entry name" value="SI:CH211-156B7.4"/>
    <property type="match status" value="1"/>
</dbReference>
<dbReference type="InterPro" id="IPR023577">
    <property type="entry name" value="CYTH_domain"/>
</dbReference>
<accession>A0A1G1Y825</accession>
<feature type="domain" description="CYTH" evidence="1">
    <location>
        <begin position="2"/>
        <end position="177"/>
    </location>
</feature>
<dbReference type="AlphaFoldDB" id="A0A1G1Y825"/>
<dbReference type="Proteomes" id="UP000178432">
    <property type="component" value="Unassembled WGS sequence"/>
</dbReference>
<comment type="caution">
    <text evidence="2">The sequence shown here is derived from an EMBL/GenBank/DDBJ whole genome shotgun (WGS) entry which is preliminary data.</text>
</comment>
<dbReference type="Gene3D" id="2.40.320.10">
    <property type="entry name" value="Hypothetical Protein Pfu-838710-001"/>
    <property type="match status" value="1"/>
</dbReference>
<dbReference type="NCBIfam" id="TIGR00318">
    <property type="entry name" value="cyaB"/>
    <property type="match status" value="1"/>
</dbReference>
<evidence type="ECO:0000313" key="3">
    <source>
        <dbReference type="Proteomes" id="UP000178432"/>
    </source>
</evidence>
<sequence length="181" mass="21374">MNAEVEIKIKCRNFTALKKSLKKARAKLIGKVRQIDTYYLVEPDSRFRLAPRLRVRDDLTKKKSFLEYHVPDKNYRKTMSCREYEVLINKPETMKFIIQNLGFKKDVVISKTREKYQLGQINIDLDSVKGLGHFAEFEIINRDYKSRLKSIYALVEKLGLNRDDSCNGLTYLDMAWEKLKK</sequence>
<evidence type="ECO:0000313" key="2">
    <source>
        <dbReference type="EMBL" id="OGY48478.1"/>
    </source>
</evidence>
<dbReference type="SUPFAM" id="SSF55154">
    <property type="entry name" value="CYTH-like phosphatases"/>
    <property type="match status" value="1"/>
</dbReference>
<dbReference type="InterPro" id="IPR033469">
    <property type="entry name" value="CYTH-like_dom_sf"/>
</dbReference>
<proteinExistence type="predicted"/>
<evidence type="ECO:0000259" key="1">
    <source>
        <dbReference type="PROSITE" id="PS51707"/>
    </source>
</evidence>
<dbReference type="PANTHER" id="PTHR21028:SF2">
    <property type="entry name" value="CYTH DOMAIN-CONTAINING PROTEIN"/>
    <property type="match status" value="1"/>
</dbReference>
<name>A0A1G1Y825_9BACT</name>
<dbReference type="Pfam" id="PF01928">
    <property type="entry name" value="CYTH"/>
    <property type="match status" value="1"/>
</dbReference>
<dbReference type="PROSITE" id="PS51707">
    <property type="entry name" value="CYTH"/>
    <property type="match status" value="1"/>
</dbReference>